<proteinExistence type="inferred from homology"/>
<evidence type="ECO:0000256" key="8">
    <source>
        <dbReference type="ARBA" id="ARBA00023157"/>
    </source>
</evidence>
<protein>
    <recommendedName>
        <fullName evidence="4">protein disulfide-isomerase</fullName>
        <ecNumber evidence="4">5.3.4.1</ecNumber>
    </recommendedName>
</protein>
<evidence type="ECO:0000256" key="6">
    <source>
        <dbReference type="ARBA" id="ARBA00022737"/>
    </source>
</evidence>
<evidence type="ECO:0000256" key="14">
    <source>
        <dbReference type="SAM" id="SignalP"/>
    </source>
</evidence>
<evidence type="ECO:0000256" key="7">
    <source>
        <dbReference type="ARBA" id="ARBA00022824"/>
    </source>
</evidence>
<dbReference type="InterPro" id="IPR057305">
    <property type="entry name" value="Thioredox_PDIA6_C"/>
</dbReference>
<evidence type="ECO:0000256" key="5">
    <source>
        <dbReference type="ARBA" id="ARBA00022729"/>
    </source>
</evidence>
<dbReference type="InterPro" id="IPR005788">
    <property type="entry name" value="PDI_thioredoxin-like_dom"/>
</dbReference>
<dbReference type="CDD" id="cd02983">
    <property type="entry name" value="P5_C"/>
    <property type="match status" value="1"/>
</dbReference>
<dbReference type="CDD" id="cd03001">
    <property type="entry name" value="PDI_a_P5"/>
    <property type="match status" value="1"/>
</dbReference>
<dbReference type="EMBL" id="CACVBM020001562">
    <property type="protein sequence ID" value="CAA7054089.1"/>
    <property type="molecule type" value="Genomic_DNA"/>
</dbReference>
<evidence type="ECO:0000256" key="12">
    <source>
        <dbReference type="RuleBase" id="RU004208"/>
    </source>
</evidence>
<organism evidence="16 17">
    <name type="scientific">Microthlaspi erraticum</name>
    <dbReference type="NCBI Taxonomy" id="1685480"/>
    <lineage>
        <taxon>Eukaryota</taxon>
        <taxon>Viridiplantae</taxon>
        <taxon>Streptophyta</taxon>
        <taxon>Embryophyta</taxon>
        <taxon>Tracheophyta</taxon>
        <taxon>Spermatophyta</taxon>
        <taxon>Magnoliopsida</taxon>
        <taxon>eudicotyledons</taxon>
        <taxon>Gunneridae</taxon>
        <taxon>Pentapetalae</taxon>
        <taxon>rosids</taxon>
        <taxon>malvids</taxon>
        <taxon>Brassicales</taxon>
        <taxon>Brassicaceae</taxon>
        <taxon>Coluteocarpeae</taxon>
        <taxon>Microthlaspi</taxon>
    </lineage>
</organism>
<keyword evidence="7" id="KW-0256">Endoplasmic reticulum</keyword>
<accession>A0A6D2L277</accession>
<evidence type="ECO:0000256" key="1">
    <source>
        <dbReference type="ARBA" id="ARBA00001182"/>
    </source>
</evidence>
<dbReference type="PANTHER" id="PTHR45815:SF7">
    <property type="entry name" value="PROTEIN DISULFIDE-ISOMERASE LIKE 2-2"/>
    <property type="match status" value="1"/>
</dbReference>
<comment type="caution">
    <text evidence="16">The sequence shown here is derived from an EMBL/GenBank/DDBJ whole genome shotgun (WGS) entry which is preliminary data.</text>
</comment>
<dbReference type="PROSITE" id="PS00194">
    <property type="entry name" value="THIOREDOXIN_1"/>
    <property type="match status" value="2"/>
</dbReference>
<dbReference type="Pfam" id="PF00085">
    <property type="entry name" value="Thioredoxin"/>
    <property type="match status" value="2"/>
</dbReference>
<feature type="region of interest" description="Disordered" evidence="13">
    <location>
        <begin position="146"/>
        <end position="166"/>
    </location>
</feature>
<keyword evidence="5 14" id="KW-0732">Signal</keyword>
<keyword evidence="9" id="KW-0413">Isomerase</keyword>
<dbReference type="Gene3D" id="3.40.30.10">
    <property type="entry name" value="Glutaredoxin"/>
    <property type="match status" value="3"/>
</dbReference>
<dbReference type="GO" id="GO:0005788">
    <property type="term" value="C:endoplasmic reticulum lumen"/>
    <property type="evidence" value="ECO:0007669"/>
    <property type="project" value="UniProtKB-SubCell"/>
</dbReference>
<dbReference type="InterPro" id="IPR013766">
    <property type="entry name" value="Thioredoxin_domain"/>
</dbReference>
<keyword evidence="10" id="KW-0676">Redox-active center</keyword>
<evidence type="ECO:0000256" key="3">
    <source>
        <dbReference type="ARBA" id="ARBA00006347"/>
    </source>
</evidence>
<dbReference type="FunFam" id="3.40.30.10:FF:000050">
    <property type="entry name" value="protein disulfide-isomerase A6 isoform X1"/>
    <property type="match status" value="1"/>
</dbReference>
<dbReference type="InterPro" id="IPR017937">
    <property type="entry name" value="Thioredoxin_CS"/>
</dbReference>
<comment type="catalytic activity">
    <reaction evidence="1">
        <text>Catalyzes the rearrangement of -S-S- bonds in proteins.</text>
        <dbReference type="EC" id="5.3.4.1"/>
    </reaction>
</comment>
<comment type="subcellular location">
    <subcellularLocation>
        <location evidence="2">Endoplasmic reticulum lumen</location>
    </subcellularLocation>
</comment>
<dbReference type="GO" id="GO:0003756">
    <property type="term" value="F:protein disulfide isomerase activity"/>
    <property type="evidence" value="ECO:0007669"/>
    <property type="project" value="UniProtKB-EC"/>
</dbReference>
<evidence type="ECO:0000256" key="11">
    <source>
        <dbReference type="ARBA" id="ARBA00054003"/>
    </source>
</evidence>
<keyword evidence="8" id="KW-1015">Disulfide bond</keyword>
<feature type="domain" description="Thioredoxin" evidence="15">
    <location>
        <begin position="25"/>
        <end position="137"/>
    </location>
</feature>
<evidence type="ECO:0000256" key="13">
    <source>
        <dbReference type="SAM" id="MobiDB-lite"/>
    </source>
</evidence>
<dbReference type="OrthoDB" id="10264505at2759"/>
<dbReference type="PROSITE" id="PS51352">
    <property type="entry name" value="THIOREDOXIN_2"/>
    <property type="match status" value="2"/>
</dbReference>
<evidence type="ECO:0000313" key="16">
    <source>
        <dbReference type="EMBL" id="CAA7054089.1"/>
    </source>
</evidence>
<sequence length="443" mass="47894">MEINFYKLALTLFTVLSLLFDLGNALYGSSSPVLQLTPSNFKSKVLNSNGVVLVEFFAPWCGHCKSLTPTWEKVANTLKGVATVAAIDADAHKSVSQDYGVRGFPTIKVFVPGKPPIDYQGARDANAITKFVTKQIKALLKDRLDGKASGTKSGGGSGEKKSEPSVSVELNSSNFDELVTESKELWIVEFFAPWCGHCKKLAPEWKKAAKKLKGKVKLGHVNCDAEKSIQSRFEVKGFPTILVFGADKSKPVPYEGARSAPAIGSFALEQLESNVGPVEVTELTGQDVMEEKCGPAAICFVSFLPDILDSKAEGRNKYLDMVLSVAGKFKSDPYSFVWVAAGKQPDLEKRVGVGGYGYPAMVALNAKKGAYAPLKSGFEVKHLIEFVEEAKKGGKGNLPIEGTLEIVKTEAWDGKDGEVVDADEFSLEELMGDDDATESKDEL</sequence>
<keyword evidence="17" id="KW-1185">Reference proteome</keyword>
<dbReference type="SUPFAM" id="SSF52833">
    <property type="entry name" value="Thioredoxin-like"/>
    <property type="match status" value="3"/>
</dbReference>
<evidence type="ECO:0000256" key="9">
    <source>
        <dbReference type="ARBA" id="ARBA00023235"/>
    </source>
</evidence>
<comment type="function">
    <text evidence="11">Acts as a protein-folding catalyst that interacts with nascent polypeptides to catalyze the formation, isomerization, and reduction or oxidation of disulfide bonds.</text>
</comment>
<evidence type="ECO:0000256" key="10">
    <source>
        <dbReference type="ARBA" id="ARBA00023284"/>
    </source>
</evidence>
<dbReference type="AlphaFoldDB" id="A0A6D2L277"/>
<dbReference type="Pfam" id="PF24541">
    <property type="entry name" value="Thioredox_PDIA6_C"/>
    <property type="match status" value="1"/>
</dbReference>
<evidence type="ECO:0000313" key="17">
    <source>
        <dbReference type="Proteomes" id="UP000467841"/>
    </source>
</evidence>
<dbReference type="NCBIfam" id="TIGR01126">
    <property type="entry name" value="pdi_dom"/>
    <property type="match status" value="2"/>
</dbReference>
<evidence type="ECO:0000256" key="2">
    <source>
        <dbReference type="ARBA" id="ARBA00004319"/>
    </source>
</evidence>
<name>A0A6D2L277_9BRAS</name>
<dbReference type="GO" id="GO:0015035">
    <property type="term" value="F:protein-disulfide reductase activity"/>
    <property type="evidence" value="ECO:0007669"/>
    <property type="project" value="TreeGrafter"/>
</dbReference>
<feature type="chain" id="PRO_5025491776" description="protein disulfide-isomerase" evidence="14">
    <location>
        <begin position="26"/>
        <end position="443"/>
    </location>
</feature>
<feature type="signal peptide" evidence="14">
    <location>
        <begin position="1"/>
        <end position="25"/>
    </location>
</feature>
<gene>
    <name evidence="16" type="ORF">MERR_LOCUS41325</name>
</gene>
<dbReference type="GO" id="GO:0034976">
    <property type="term" value="P:response to endoplasmic reticulum stress"/>
    <property type="evidence" value="ECO:0007669"/>
    <property type="project" value="UniProtKB-ARBA"/>
</dbReference>
<evidence type="ECO:0000256" key="4">
    <source>
        <dbReference type="ARBA" id="ARBA00012723"/>
    </source>
</evidence>
<dbReference type="Proteomes" id="UP000467841">
    <property type="component" value="Unassembled WGS sequence"/>
</dbReference>
<dbReference type="EC" id="5.3.4.1" evidence="4"/>
<dbReference type="InterPro" id="IPR036249">
    <property type="entry name" value="Thioredoxin-like_sf"/>
</dbReference>
<evidence type="ECO:0000259" key="15">
    <source>
        <dbReference type="PROSITE" id="PS51352"/>
    </source>
</evidence>
<keyword evidence="6" id="KW-0677">Repeat</keyword>
<comment type="similarity">
    <text evidence="3 12">Belongs to the protein disulfide isomerase family.</text>
</comment>
<dbReference type="PANTHER" id="PTHR45815">
    <property type="entry name" value="PROTEIN DISULFIDE-ISOMERASE A6"/>
    <property type="match status" value="1"/>
</dbReference>
<feature type="domain" description="Thioredoxin" evidence="15">
    <location>
        <begin position="157"/>
        <end position="273"/>
    </location>
</feature>
<dbReference type="PRINTS" id="PR00421">
    <property type="entry name" value="THIOREDOXIN"/>
</dbReference>
<reference evidence="16" key="1">
    <citation type="submission" date="2020-01" db="EMBL/GenBank/DDBJ databases">
        <authorList>
            <person name="Mishra B."/>
        </authorList>
    </citation>
    <scope>NUCLEOTIDE SEQUENCE [LARGE SCALE GENOMIC DNA]</scope>
</reference>